<dbReference type="InterPro" id="IPR052202">
    <property type="entry name" value="Yeast_MetPath_Reg"/>
</dbReference>
<dbReference type="SMART" id="SM00066">
    <property type="entry name" value="GAL4"/>
    <property type="match status" value="1"/>
</dbReference>
<evidence type="ECO:0000256" key="2">
    <source>
        <dbReference type="ARBA" id="ARBA00022723"/>
    </source>
</evidence>
<keyword evidence="2" id="KW-0479">Metal-binding</keyword>
<evidence type="ECO:0000256" key="8">
    <source>
        <dbReference type="SAM" id="MobiDB-lite"/>
    </source>
</evidence>
<feature type="compositionally biased region" description="Basic and acidic residues" evidence="8">
    <location>
        <begin position="23"/>
        <end position="43"/>
    </location>
</feature>
<comment type="caution">
    <text evidence="10">The sequence shown here is derived from an EMBL/GenBank/DDBJ whole genome shotgun (WGS) entry which is preliminary data.</text>
</comment>
<dbReference type="Gene3D" id="4.10.240.10">
    <property type="entry name" value="Zn(2)-C6 fungal-type DNA-binding domain"/>
    <property type="match status" value="1"/>
</dbReference>
<evidence type="ECO:0000256" key="5">
    <source>
        <dbReference type="ARBA" id="ARBA00023125"/>
    </source>
</evidence>
<accession>A0A0A8LAF2</accession>
<evidence type="ECO:0000259" key="9">
    <source>
        <dbReference type="PROSITE" id="PS50048"/>
    </source>
</evidence>
<evidence type="ECO:0000256" key="6">
    <source>
        <dbReference type="ARBA" id="ARBA00023163"/>
    </source>
</evidence>
<keyword evidence="4" id="KW-0805">Transcription regulation</keyword>
<dbReference type="PROSITE" id="PS00463">
    <property type="entry name" value="ZN2_CY6_FUNGAL_1"/>
    <property type="match status" value="1"/>
</dbReference>
<name>A0A0A8LAF2_9SACH</name>
<evidence type="ECO:0000256" key="4">
    <source>
        <dbReference type="ARBA" id="ARBA00023015"/>
    </source>
</evidence>
<gene>
    <name evidence="10" type="ORF">KLDO_g4286</name>
</gene>
<keyword evidence="5" id="KW-0238">DNA-binding</keyword>
<dbReference type="Pfam" id="PF00172">
    <property type="entry name" value="Zn_clus"/>
    <property type="match status" value="1"/>
</dbReference>
<reference evidence="10 11" key="1">
    <citation type="submission" date="2014-03" db="EMBL/GenBank/DDBJ databases">
        <title>The genome of Kluyveromyces dobzhanskii.</title>
        <authorList>
            <person name="Nystedt B."/>
            <person name="Astrom S."/>
        </authorList>
    </citation>
    <scope>NUCLEOTIDE SEQUENCE [LARGE SCALE GENOMIC DNA]</scope>
    <source>
        <strain evidence="10 11">CBS 2104</strain>
    </source>
</reference>
<dbReference type="InterPro" id="IPR036864">
    <property type="entry name" value="Zn2-C6_fun-type_DNA-bd_sf"/>
</dbReference>
<dbReference type="Proteomes" id="UP000031516">
    <property type="component" value="Unassembled WGS sequence"/>
</dbReference>
<dbReference type="PANTHER" id="PTHR47782">
    <property type="entry name" value="ZN(II)2CYS6 TRANSCRIPTION FACTOR (EUROFUNG)-RELATED"/>
    <property type="match status" value="1"/>
</dbReference>
<evidence type="ECO:0000256" key="3">
    <source>
        <dbReference type="ARBA" id="ARBA00022833"/>
    </source>
</evidence>
<dbReference type="GO" id="GO:0043565">
    <property type="term" value="F:sequence-specific DNA binding"/>
    <property type="evidence" value="ECO:0007669"/>
    <property type="project" value="TreeGrafter"/>
</dbReference>
<dbReference type="GO" id="GO:0005634">
    <property type="term" value="C:nucleus"/>
    <property type="evidence" value="ECO:0007669"/>
    <property type="project" value="UniProtKB-SubCell"/>
</dbReference>
<dbReference type="PROSITE" id="PS50048">
    <property type="entry name" value="ZN2_CY6_FUNGAL_2"/>
    <property type="match status" value="1"/>
</dbReference>
<dbReference type="SUPFAM" id="SSF57701">
    <property type="entry name" value="Zn2/Cys6 DNA-binding domain"/>
    <property type="match status" value="1"/>
</dbReference>
<dbReference type="OrthoDB" id="4151048at2759"/>
<keyword evidence="7" id="KW-0539">Nucleus</keyword>
<dbReference type="EMBL" id="CCBQ010000046">
    <property type="protein sequence ID" value="CDO96066.1"/>
    <property type="molecule type" value="Genomic_DNA"/>
</dbReference>
<protein>
    <submittedName>
        <fullName evidence="10">WGS project CCBQ000000000 data, contig 00010</fullName>
    </submittedName>
</protein>
<evidence type="ECO:0000256" key="1">
    <source>
        <dbReference type="ARBA" id="ARBA00004123"/>
    </source>
</evidence>
<evidence type="ECO:0000256" key="7">
    <source>
        <dbReference type="ARBA" id="ARBA00023242"/>
    </source>
</evidence>
<comment type="subcellular location">
    <subcellularLocation>
        <location evidence="1">Nucleus</location>
    </subcellularLocation>
</comment>
<dbReference type="CDD" id="cd00067">
    <property type="entry name" value="GAL4"/>
    <property type="match status" value="1"/>
</dbReference>
<keyword evidence="11" id="KW-1185">Reference proteome</keyword>
<proteinExistence type="predicted"/>
<keyword evidence="3" id="KW-0862">Zinc</keyword>
<evidence type="ECO:0000313" key="11">
    <source>
        <dbReference type="Proteomes" id="UP000031516"/>
    </source>
</evidence>
<dbReference type="InterPro" id="IPR001138">
    <property type="entry name" value="Zn2Cys6_DnaBD"/>
</dbReference>
<sequence length="752" mass="85438">MPSVSQDDVNVRGAYCDDVEGGSDSHDQNVKKRKYGTVDKHNEKKLLMPTASTKAKRFSQACDRCRLKKIKCDGVKPSCSNCKKIGYHCSTSDKLTRRGFPRGYTEMLENEVVKLQRLCGLVDEGGETVMEGSSEQLKRLGAATAATAAAVAAAAAAEASGPELGPGLKSAAATAATAGSVVPGAIPSAAAASAIIPAGQEFSDHTEVAQEAHAYAHASSYLPFINDSFHKFPNYTHDQVYLGNFSWNSIINTGKSYLKSFQYTRSIVQDPVLSYLNRHFPLSPSGVPINIPLSVDDLIRFIDKYLNSNQIFPYLLGTSWHQRMISVLSGTSTVSDPAVTIVLILIVQFELNCFNNETIFQAIKLLGSLSQDKLSSIQLINFGIRFFMSQENPYAIIWTNDLINFNQYMIINSALFLNYNNLVGHEHSTSKTIRLLTFYQFQVFQIWWCFINGLPKTNFLIDEFHPPTITEFPPHLKMFQLVYELILQLDGCHLQMLTNEANNKYQLLIESFGYKLIYQWKLYHHLQDHDFKQIQLENNDLLEIGITLVYLVCRFLHRPNSVELSYEIISLYWLLLSDNSNVKPINSRILKTIQFMPLNNKQLIEFCLLNLLKEPKETFNWYRYKKLLKRWVTIWMDDNDIFSRLISHYQLSIGMTDLSPTISNFKPMGLPTDHINDTTNLFKIYDDANDNIIDDEGYEEDNESDYNELIIMPKRRSMGHHPSARASSIHKAGDRNDFSLFNNKIDHIIIKE</sequence>
<feature type="domain" description="Zn(2)-C6 fungal-type" evidence="9">
    <location>
        <begin position="61"/>
        <end position="91"/>
    </location>
</feature>
<dbReference type="GO" id="GO:0000981">
    <property type="term" value="F:DNA-binding transcription factor activity, RNA polymerase II-specific"/>
    <property type="evidence" value="ECO:0007669"/>
    <property type="project" value="InterPro"/>
</dbReference>
<organism evidence="10 11">
    <name type="scientific">Kluyveromyces dobzhanskii CBS 2104</name>
    <dbReference type="NCBI Taxonomy" id="1427455"/>
    <lineage>
        <taxon>Eukaryota</taxon>
        <taxon>Fungi</taxon>
        <taxon>Dikarya</taxon>
        <taxon>Ascomycota</taxon>
        <taxon>Saccharomycotina</taxon>
        <taxon>Saccharomycetes</taxon>
        <taxon>Saccharomycetales</taxon>
        <taxon>Saccharomycetaceae</taxon>
        <taxon>Kluyveromyces</taxon>
    </lineage>
</organism>
<dbReference type="GO" id="GO:0008270">
    <property type="term" value="F:zinc ion binding"/>
    <property type="evidence" value="ECO:0007669"/>
    <property type="project" value="InterPro"/>
</dbReference>
<dbReference type="PANTHER" id="PTHR47782:SF10">
    <property type="entry name" value="PROTEIN SIP4"/>
    <property type="match status" value="1"/>
</dbReference>
<keyword evidence="6" id="KW-0804">Transcription</keyword>
<evidence type="ECO:0000313" key="10">
    <source>
        <dbReference type="EMBL" id="CDO96066.1"/>
    </source>
</evidence>
<dbReference type="GO" id="GO:0045944">
    <property type="term" value="P:positive regulation of transcription by RNA polymerase II"/>
    <property type="evidence" value="ECO:0007669"/>
    <property type="project" value="TreeGrafter"/>
</dbReference>
<dbReference type="AlphaFoldDB" id="A0A0A8LAF2"/>
<feature type="region of interest" description="Disordered" evidence="8">
    <location>
        <begin position="1"/>
        <end position="43"/>
    </location>
</feature>